<evidence type="ECO:0000256" key="2">
    <source>
        <dbReference type="ARBA" id="ARBA00022475"/>
    </source>
</evidence>
<dbReference type="InterPro" id="IPR003691">
    <property type="entry name" value="FluC"/>
</dbReference>
<evidence type="ECO:0000256" key="1">
    <source>
        <dbReference type="ARBA" id="ARBA00004651"/>
    </source>
</evidence>
<organism evidence="10">
    <name type="scientific">freshwater metagenome</name>
    <dbReference type="NCBI Taxonomy" id="449393"/>
    <lineage>
        <taxon>unclassified sequences</taxon>
        <taxon>metagenomes</taxon>
        <taxon>ecological metagenomes</taxon>
    </lineage>
</organism>
<evidence type="ECO:0000313" key="11">
    <source>
        <dbReference type="EMBL" id="CAB4859669.1"/>
    </source>
</evidence>
<feature type="transmembrane region" description="Helical" evidence="8">
    <location>
        <begin position="87"/>
        <end position="105"/>
    </location>
</feature>
<comment type="subcellular location">
    <subcellularLocation>
        <location evidence="1">Cell membrane</location>
        <topology evidence="1">Multi-pass membrane protein</topology>
    </subcellularLocation>
</comment>
<dbReference type="AlphaFoldDB" id="A0A6J6FJF1"/>
<evidence type="ECO:0000256" key="7">
    <source>
        <dbReference type="ARBA" id="ARBA00035585"/>
    </source>
</evidence>
<gene>
    <name evidence="9" type="ORF">UFOPK1413_00225</name>
    <name evidence="10" type="ORF">UFOPK1767_00842</name>
    <name evidence="11" type="ORF">UFOPK3339_00343</name>
</gene>
<evidence type="ECO:0000256" key="6">
    <source>
        <dbReference type="ARBA" id="ARBA00035120"/>
    </source>
</evidence>
<dbReference type="HAMAP" id="MF_00454">
    <property type="entry name" value="FluC"/>
    <property type="match status" value="1"/>
</dbReference>
<keyword evidence="4 8" id="KW-1133">Transmembrane helix</keyword>
<sequence>MTSLTAKLWATDTSTLTIVHTSLKPVVAVFVGGLVGSAARIGIALVAGQIDDYWWPYPTLLVNLIGSFVLGYLVARRMSSIPTWMHLGVTTGFLGAFTTLSAISLDVAVPIVRHGAVPLVVMGSYAIGSIIMGLVCAMAGLRLGARRSGAT</sequence>
<evidence type="ECO:0000256" key="4">
    <source>
        <dbReference type="ARBA" id="ARBA00022989"/>
    </source>
</evidence>
<feature type="transmembrane region" description="Helical" evidence="8">
    <location>
        <begin position="26"/>
        <end position="48"/>
    </location>
</feature>
<evidence type="ECO:0000313" key="10">
    <source>
        <dbReference type="EMBL" id="CAB4589112.1"/>
    </source>
</evidence>
<dbReference type="EMBL" id="CAEZTZ010000120">
    <property type="protein sequence ID" value="CAB4589112.1"/>
    <property type="molecule type" value="Genomic_DNA"/>
</dbReference>
<proteinExistence type="inferred from homology"/>
<accession>A0A6J6FJF1</accession>
<comment type="catalytic activity">
    <reaction evidence="7">
        <text>fluoride(in) = fluoride(out)</text>
        <dbReference type="Rhea" id="RHEA:76159"/>
        <dbReference type="ChEBI" id="CHEBI:17051"/>
    </reaction>
    <physiologicalReaction direction="left-to-right" evidence="7">
        <dbReference type="Rhea" id="RHEA:76160"/>
    </physiologicalReaction>
</comment>
<keyword evidence="2" id="KW-1003">Cell membrane</keyword>
<evidence type="ECO:0000313" key="9">
    <source>
        <dbReference type="EMBL" id="CAB4532532.1"/>
    </source>
</evidence>
<dbReference type="GO" id="GO:0005886">
    <property type="term" value="C:plasma membrane"/>
    <property type="evidence" value="ECO:0007669"/>
    <property type="project" value="UniProtKB-SubCell"/>
</dbReference>
<evidence type="ECO:0000256" key="5">
    <source>
        <dbReference type="ARBA" id="ARBA00023136"/>
    </source>
</evidence>
<dbReference type="EMBL" id="CAFBLF010000034">
    <property type="protein sequence ID" value="CAB4859669.1"/>
    <property type="molecule type" value="Genomic_DNA"/>
</dbReference>
<feature type="transmembrane region" description="Helical" evidence="8">
    <location>
        <begin position="125"/>
        <end position="145"/>
    </location>
</feature>
<dbReference type="EMBL" id="CAEZSG010000019">
    <property type="protein sequence ID" value="CAB4532532.1"/>
    <property type="molecule type" value="Genomic_DNA"/>
</dbReference>
<evidence type="ECO:0000256" key="8">
    <source>
        <dbReference type="SAM" id="Phobius"/>
    </source>
</evidence>
<protein>
    <submittedName>
        <fullName evidence="10">Unannotated protein</fullName>
    </submittedName>
</protein>
<reference evidence="10" key="1">
    <citation type="submission" date="2020-05" db="EMBL/GenBank/DDBJ databases">
        <authorList>
            <person name="Chiriac C."/>
            <person name="Salcher M."/>
            <person name="Ghai R."/>
            <person name="Kavagutti S V."/>
        </authorList>
    </citation>
    <scope>NUCLEOTIDE SEQUENCE</scope>
</reference>
<keyword evidence="3 8" id="KW-0812">Transmembrane</keyword>
<comment type="similarity">
    <text evidence="6">Belongs to the fluoride channel Fluc/FEX (TC 1.A.43) family.</text>
</comment>
<dbReference type="Pfam" id="PF02537">
    <property type="entry name" value="CRCB"/>
    <property type="match status" value="1"/>
</dbReference>
<name>A0A6J6FJF1_9ZZZZ</name>
<keyword evidence="5 8" id="KW-0472">Membrane</keyword>
<evidence type="ECO:0000256" key="3">
    <source>
        <dbReference type="ARBA" id="ARBA00022692"/>
    </source>
</evidence>
<feature type="transmembrane region" description="Helical" evidence="8">
    <location>
        <begin position="54"/>
        <end position="75"/>
    </location>
</feature>